<protein>
    <submittedName>
        <fullName evidence="3">CAAX amino terminal protease family protein</fullName>
    </submittedName>
</protein>
<organism evidence="3">
    <name type="scientific">uncultured Rubrobacteraceae bacterium</name>
    <dbReference type="NCBI Taxonomy" id="349277"/>
    <lineage>
        <taxon>Bacteria</taxon>
        <taxon>Bacillati</taxon>
        <taxon>Actinomycetota</taxon>
        <taxon>Rubrobacteria</taxon>
        <taxon>Rubrobacterales</taxon>
        <taxon>Rubrobacteraceae</taxon>
        <taxon>environmental samples</taxon>
    </lineage>
</organism>
<feature type="transmembrane region" description="Helical" evidence="1">
    <location>
        <begin position="194"/>
        <end position="212"/>
    </location>
</feature>
<dbReference type="InterPro" id="IPR042150">
    <property type="entry name" value="MmRce1-like"/>
</dbReference>
<feature type="transmembrane region" description="Helical" evidence="1">
    <location>
        <begin position="248"/>
        <end position="266"/>
    </location>
</feature>
<keyword evidence="3" id="KW-0378">Hydrolase</keyword>
<feature type="transmembrane region" description="Helical" evidence="1">
    <location>
        <begin position="149"/>
        <end position="173"/>
    </location>
</feature>
<proteinExistence type="predicted"/>
<feature type="transmembrane region" description="Helical" evidence="1">
    <location>
        <begin position="218"/>
        <end position="241"/>
    </location>
</feature>
<dbReference type="Pfam" id="PF02517">
    <property type="entry name" value="Rce1-like"/>
    <property type="match status" value="1"/>
</dbReference>
<feature type="transmembrane region" description="Helical" evidence="1">
    <location>
        <begin position="286"/>
        <end position="306"/>
    </location>
</feature>
<name>A0A6J4TWK0_9ACTN</name>
<dbReference type="GO" id="GO:0080120">
    <property type="term" value="P:CAAX-box protein maturation"/>
    <property type="evidence" value="ECO:0007669"/>
    <property type="project" value="UniProtKB-ARBA"/>
</dbReference>
<keyword evidence="1" id="KW-0812">Transmembrane</keyword>
<evidence type="ECO:0000256" key="1">
    <source>
        <dbReference type="SAM" id="Phobius"/>
    </source>
</evidence>
<evidence type="ECO:0000259" key="2">
    <source>
        <dbReference type="Pfam" id="PF02517"/>
    </source>
</evidence>
<dbReference type="GO" id="GO:0006508">
    <property type="term" value="P:proteolysis"/>
    <property type="evidence" value="ECO:0007669"/>
    <property type="project" value="UniProtKB-KW"/>
</dbReference>
<dbReference type="InterPro" id="IPR003675">
    <property type="entry name" value="Rce1/LyrA-like_dom"/>
</dbReference>
<feature type="domain" description="CAAX prenyl protease 2/Lysostaphin resistance protein A-like" evidence="2">
    <location>
        <begin position="166"/>
        <end position="268"/>
    </location>
</feature>
<accession>A0A6J4TWK0</accession>
<keyword evidence="3" id="KW-0645">Protease</keyword>
<gene>
    <name evidence="3" type="ORF">AVDCRST_MAG05-4581</name>
</gene>
<dbReference type="EMBL" id="CADCVM010000497">
    <property type="protein sequence ID" value="CAA9532754.1"/>
    <property type="molecule type" value="Genomic_DNA"/>
</dbReference>
<feature type="transmembrane region" description="Helical" evidence="1">
    <location>
        <begin position="119"/>
        <end position="143"/>
    </location>
</feature>
<keyword evidence="1" id="KW-0472">Membrane</keyword>
<evidence type="ECO:0000313" key="3">
    <source>
        <dbReference type="EMBL" id="CAA9532754.1"/>
    </source>
</evidence>
<dbReference type="PANTHER" id="PTHR35797">
    <property type="entry name" value="PROTEASE-RELATED"/>
    <property type="match status" value="1"/>
</dbReference>
<sequence length="324" mass="34687">MGRTRESMRRRPVAWFFWISLALNVAVIAVFLASGAAGVFERALEATGLTGRTDFVSAFRLATEAPRAIPGILLSILQPLSPDIAAFVVAAVAFGSVGVWRLVRGYRPWSGAVGWRRGLGVWALMALTFLVMSLATAGLNYLFATPGSFGWLSVPVLSFAFPLALLASIFLDVGGVTEETGWRGFALPLLQERMTPLAATLVVGVLWGIWHFPARPDILLGGYGLGGGALLLGILVVRFLFLSVVMTYFYNRVGGSTLIAIAMHGLHNDSVFLQGRISAEGLGPYVISELTLLAPIVAVACVFLLATGRRLGLAECPREKRVPA</sequence>
<feature type="transmembrane region" description="Helical" evidence="1">
    <location>
        <begin position="84"/>
        <end position="103"/>
    </location>
</feature>
<dbReference type="AlphaFoldDB" id="A0A6J4TWK0"/>
<feature type="transmembrane region" description="Helical" evidence="1">
    <location>
        <begin position="12"/>
        <end position="40"/>
    </location>
</feature>
<keyword evidence="1" id="KW-1133">Transmembrane helix</keyword>
<dbReference type="PANTHER" id="PTHR35797:SF1">
    <property type="entry name" value="PROTEASE"/>
    <property type="match status" value="1"/>
</dbReference>
<reference evidence="3" key="1">
    <citation type="submission" date="2020-02" db="EMBL/GenBank/DDBJ databases">
        <authorList>
            <person name="Meier V. D."/>
        </authorList>
    </citation>
    <scope>NUCLEOTIDE SEQUENCE</scope>
    <source>
        <strain evidence="3">AVDCRST_MAG05</strain>
    </source>
</reference>
<dbReference type="GO" id="GO:0004175">
    <property type="term" value="F:endopeptidase activity"/>
    <property type="evidence" value="ECO:0007669"/>
    <property type="project" value="UniProtKB-ARBA"/>
</dbReference>